<accession>A0A9W7XRG4</accession>
<sequence>MESRQAVLSVLEQASSQDPAQVALAEESLRTWETRSMFHAAVFMIRPRLLDYFDEQNPQVAVQYCVTISRIARWEFPRVWPKFIDVLMARLGDIISDNIPEPRCQTMEHNALYTLHLFIKSLCQRTLAAERQAFKKLAPMVFCALAPVYAKRIAQFNHALSNGLPESQSLLKTIRLCIKVLRRLLVFGFENIGQSDSAVQEFYITTIAHQSAFYSLFSSLSADARESSDGLLLRKVVLLYGKMYLEFQKYHPVRFITMECVKTILEWYWVQILSEAPKMISSPTDPDSAPVLVLSALLIQGLELYKNVAKNFFYTIDDDNAEPDNDARRCRQIIDGEILVPGFVTQMAETLINYYIPLKAKDLEMWQDDPEIWMVEEDSDYWSFDVRRSAERLFVDVVDQQRAQTVQQLVHMLWHGTNNASDSDAAFFHREGLYAALGLCTNQLYDSMDFCSWLKQHPVVDSPMGVVKWRVAWLIGKWVPVKFPVEERVYAYSVLLQLARREEPLIVRMEALASLSLCVDDWDFDADQFKLYLQPSIEAMTGVLGDVTMAESRMRIVNFMSALVCRMQREIIPFAETILQLIPPLWQSALQENLYQTTILSLVTKLVEALGVHSTAIQHFIAPLVQHSIDLSDSAHVYLIEDGLELWLALVRNSSALDPSICELLKSIPGLLQYSTETLKKVLKIIEGYILINGNAVFVEHGSMLLHGLHALVSDNTLAVRATAAGYVTLSVIVQCIPLDICQGPLVESNLLWTAFTRIVERKEAAIVLIHHAGFLARVAVHYPSLFAEFLASQEALLAKTFVENWVDLYDDVGQVTQCRLHAIGFAAAIATTNDGVLHSLPLMVPIWNDIMSNTGSSQLYFSDVDDDLPDDFGEMVAENHRRQKMLANDPSHKFDIKQVLTQSMAECERLNGAVRFQEIISRVDSTDLEDLRNQLS</sequence>
<dbReference type="Gene3D" id="1.25.10.10">
    <property type="entry name" value="Leucine-rich Repeat Variant"/>
    <property type="match status" value="1"/>
</dbReference>
<dbReference type="AlphaFoldDB" id="A0A9W7XRG4"/>
<dbReference type="GO" id="GO:0005829">
    <property type="term" value="C:cytosol"/>
    <property type="evidence" value="ECO:0007669"/>
    <property type="project" value="TreeGrafter"/>
</dbReference>
<dbReference type="GO" id="GO:0005635">
    <property type="term" value="C:nuclear envelope"/>
    <property type="evidence" value="ECO:0007669"/>
    <property type="project" value="TreeGrafter"/>
</dbReference>
<name>A0A9W7XRG4_9FUNG</name>
<dbReference type="InterPro" id="IPR011989">
    <property type="entry name" value="ARM-like"/>
</dbReference>
<reference evidence="2" key="1">
    <citation type="submission" date="2022-07" db="EMBL/GenBank/DDBJ databases">
        <title>Phylogenomic reconstructions and comparative analyses of Kickxellomycotina fungi.</title>
        <authorList>
            <person name="Reynolds N.K."/>
            <person name="Stajich J.E."/>
            <person name="Barry K."/>
            <person name="Grigoriev I.V."/>
            <person name="Crous P."/>
            <person name="Smith M.E."/>
        </authorList>
    </citation>
    <scope>NUCLEOTIDE SEQUENCE</scope>
    <source>
        <strain evidence="2">NBRC 105413</strain>
    </source>
</reference>
<evidence type="ECO:0000313" key="2">
    <source>
        <dbReference type="EMBL" id="KAJ1648584.1"/>
    </source>
</evidence>
<gene>
    <name evidence="2" type="ORF">LPJ64_000166</name>
</gene>
<keyword evidence="3" id="KW-1185">Reference proteome</keyword>
<dbReference type="Proteomes" id="UP001145021">
    <property type="component" value="Unassembled WGS sequence"/>
</dbReference>
<feature type="domain" description="Importin-7/11-like TPR repeats" evidence="1">
    <location>
        <begin position="598"/>
        <end position="934"/>
    </location>
</feature>
<evidence type="ECO:0000259" key="1">
    <source>
        <dbReference type="Pfam" id="PF25758"/>
    </source>
</evidence>
<dbReference type="EMBL" id="JANBOH010000003">
    <property type="protein sequence ID" value="KAJ1648584.1"/>
    <property type="molecule type" value="Genomic_DNA"/>
</dbReference>
<evidence type="ECO:0000313" key="3">
    <source>
        <dbReference type="Proteomes" id="UP001145021"/>
    </source>
</evidence>
<dbReference type="Pfam" id="PF25758">
    <property type="entry name" value="TPR_IPO11"/>
    <property type="match status" value="1"/>
</dbReference>
<dbReference type="InterPro" id="IPR016024">
    <property type="entry name" value="ARM-type_fold"/>
</dbReference>
<dbReference type="PANTHER" id="PTHR10997">
    <property type="entry name" value="IMPORTIN-7, 8, 11"/>
    <property type="match status" value="1"/>
</dbReference>
<dbReference type="PANTHER" id="PTHR10997:SF7">
    <property type="entry name" value="IMPORTIN-11"/>
    <property type="match status" value="1"/>
</dbReference>
<dbReference type="InterPro" id="IPR058669">
    <property type="entry name" value="TPR_IPO7/11-like"/>
</dbReference>
<protein>
    <recommendedName>
        <fullName evidence="1">Importin-7/11-like TPR repeats domain-containing protein</fullName>
    </recommendedName>
</protein>
<dbReference type="SUPFAM" id="SSF48371">
    <property type="entry name" value="ARM repeat"/>
    <property type="match status" value="1"/>
</dbReference>
<dbReference type="GO" id="GO:0006606">
    <property type="term" value="P:protein import into nucleus"/>
    <property type="evidence" value="ECO:0007669"/>
    <property type="project" value="TreeGrafter"/>
</dbReference>
<proteinExistence type="predicted"/>
<comment type="caution">
    <text evidence="2">The sequence shown here is derived from an EMBL/GenBank/DDBJ whole genome shotgun (WGS) entry which is preliminary data.</text>
</comment>
<organism evidence="2 3">
    <name type="scientific">Coemansia asiatica</name>
    <dbReference type="NCBI Taxonomy" id="1052880"/>
    <lineage>
        <taxon>Eukaryota</taxon>
        <taxon>Fungi</taxon>
        <taxon>Fungi incertae sedis</taxon>
        <taxon>Zoopagomycota</taxon>
        <taxon>Kickxellomycotina</taxon>
        <taxon>Kickxellomycetes</taxon>
        <taxon>Kickxellales</taxon>
        <taxon>Kickxellaceae</taxon>
        <taxon>Coemansia</taxon>
    </lineage>
</organism>